<sequence length="160" mass="17592">MISTGGGAIKITAGGIRINTYENEAEISWSGWAPEFVGDFLALDLPALLEIGQQLYTGAIERDHTVDYLLEGHRSYFVFEPVSEETVRVAFQTRDQIDSSLAVPDPTPRSERGYVVNTEELCQSLLQCAQEFQQQATAFGVARDGLSDQISEVESVLTTT</sequence>
<protein>
    <submittedName>
        <fullName evidence="1">Uncharacterized protein</fullName>
    </submittedName>
</protein>
<evidence type="ECO:0000313" key="1">
    <source>
        <dbReference type="EMBL" id="QIB76456.1"/>
    </source>
</evidence>
<evidence type="ECO:0000313" key="2">
    <source>
        <dbReference type="Proteomes" id="UP000465846"/>
    </source>
</evidence>
<dbReference type="AlphaFoldDB" id="A0A6C0ULT6"/>
<name>A0A6C0ULT6_9EURY</name>
<dbReference type="Proteomes" id="UP000465846">
    <property type="component" value="Chromosome"/>
</dbReference>
<dbReference type="EMBL" id="CP048739">
    <property type="protein sequence ID" value="QIB76456.1"/>
    <property type="molecule type" value="Genomic_DNA"/>
</dbReference>
<organism evidence="1 2">
    <name type="scientific">Halogeometricum borinquense</name>
    <dbReference type="NCBI Taxonomy" id="60847"/>
    <lineage>
        <taxon>Archaea</taxon>
        <taxon>Methanobacteriati</taxon>
        <taxon>Methanobacteriota</taxon>
        <taxon>Stenosarchaea group</taxon>
        <taxon>Halobacteria</taxon>
        <taxon>Halobacteriales</taxon>
        <taxon>Haloferacaceae</taxon>
        <taxon>Halogeometricum</taxon>
    </lineage>
</organism>
<accession>A0A6C0ULT6</accession>
<gene>
    <name evidence="1" type="ORF">G3I44_09480</name>
</gene>
<proteinExistence type="predicted"/>
<reference evidence="1 2" key="1">
    <citation type="submission" date="2020-02" db="EMBL/GenBank/DDBJ databases">
        <title>Whole genome sequence of Halogeometricum borinquense strain wsp4.</title>
        <authorList>
            <person name="Verma D.K."/>
            <person name="Gopal K."/>
            <person name="Prasad E.S."/>
        </authorList>
    </citation>
    <scope>NUCLEOTIDE SEQUENCE [LARGE SCALE GENOMIC DNA]</scope>
    <source>
        <strain evidence="2">wsp4</strain>
    </source>
</reference>